<proteinExistence type="predicted"/>
<dbReference type="Proteomes" id="UP000326505">
    <property type="component" value="Chromosome"/>
</dbReference>
<organism evidence="2 3">
    <name type="scientific">Streptomyces spectabilis</name>
    <dbReference type="NCBI Taxonomy" id="68270"/>
    <lineage>
        <taxon>Bacteria</taxon>
        <taxon>Bacillati</taxon>
        <taxon>Actinomycetota</taxon>
        <taxon>Actinomycetes</taxon>
        <taxon>Kitasatosporales</taxon>
        <taxon>Streptomycetaceae</taxon>
        <taxon>Streptomyces</taxon>
    </lineage>
</organism>
<evidence type="ECO:0000313" key="2">
    <source>
        <dbReference type="EMBL" id="QEV57508.1"/>
    </source>
</evidence>
<reference evidence="1 4" key="2">
    <citation type="submission" date="2020-08" db="EMBL/GenBank/DDBJ databases">
        <title>Genomic Encyclopedia of Type Strains, Phase III (KMG-III): the genomes of soil and plant-associated and newly described type strains.</title>
        <authorList>
            <person name="Whitman W."/>
        </authorList>
    </citation>
    <scope>NUCLEOTIDE SEQUENCE [LARGE SCALE GENOMIC DNA]</scope>
    <source>
        <strain evidence="1 4">CECT 3146</strain>
    </source>
</reference>
<dbReference type="OrthoDB" id="2057603at2"/>
<accession>A0A5P2WZI4</accession>
<dbReference type="EMBL" id="CP023690">
    <property type="protein sequence ID" value="QEV57508.1"/>
    <property type="molecule type" value="Genomic_DNA"/>
</dbReference>
<evidence type="ECO:0000313" key="1">
    <source>
        <dbReference type="EMBL" id="MBB5108847.1"/>
    </source>
</evidence>
<dbReference type="KEGG" id="sspb:CP982_01170"/>
<evidence type="ECO:0000313" key="4">
    <source>
        <dbReference type="Proteomes" id="UP000549009"/>
    </source>
</evidence>
<sequence length="139" mass="14830">MTANDITLHVDRDRVHAGDDDVPPHRIIAATLSLGGDITIGEAVDAITRGPDRYFLASVVGGATWVLYGGPGIEKPYADRAVALAVIAEGSDRPGGPRLVVDPDLPLSRLADADGSVSFHFDYLRSADPQETWQRLRAA</sequence>
<keyword evidence="4" id="KW-1185">Reference proteome</keyword>
<dbReference type="AlphaFoldDB" id="A0A5P2WZI4"/>
<evidence type="ECO:0000313" key="3">
    <source>
        <dbReference type="Proteomes" id="UP000326505"/>
    </source>
</evidence>
<protein>
    <submittedName>
        <fullName evidence="2">Uncharacterized protein</fullName>
    </submittedName>
</protein>
<name>A0A5P2WZI4_STRST</name>
<gene>
    <name evidence="2" type="ORF">CP982_01170</name>
    <name evidence="1" type="ORF">FHS40_007973</name>
</gene>
<dbReference type="RefSeq" id="WP_150508719.1">
    <property type="nucleotide sequence ID" value="NZ_BMSQ01000017.1"/>
</dbReference>
<dbReference type="EMBL" id="JACHJD010000021">
    <property type="protein sequence ID" value="MBB5108847.1"/>
    <property type="molecule type" value="Genomic_DNA"/>
</dbReference>
<reference evidence="2 3" key="1">
    <citation type="submission" date="2017-09" db="EMBL/GenBank/DDBJ databases">
        <authorList>
            <person name="Lee N."/>
            <person name="Cho B.-K."/>
        </authorList>
    </citation>
    <scope>NUCLEOTIDE SEQUENCE [LARGE SCALE GENOMIC DNA]</scope>
    <source>
        <strain evidence="2 3">ATCC 27465</strain>
    </source>
</reference>
<dbReference type="Proteomes" id="UP000549009">
    <property type="component" value="Unassembled WGS sequence"/>
</dbReference>